<feature type="non-terminal residue" evidence="2">
    <location>
        <position position="125"/>
    </location>
</feature>
<feature type="transmembrane region" description="Helical" evidence="1">
    <location>
        <begin position="63"/>
        <end position="83"/>
    </location>
</feature>
<evidence type="ECO:0000313" key="2">
    <source>
        <dbReference type="EMBL" id="GAG99747.1"/>
    </source>
</evidence>
<proteinExistence type="predicted"/>
<accession>X1D3Q1</accession>
<protein>
    <submittedName>
        <fullName evidence="2">Uncharacterized protein</fullName>
    </submittedName>
</protein>
<keyword evidence="1" id="KW-0472">Membrane</keyword>
<sequence>MGEDSTLVIDRRLFAPRVRFGALARVEQPPGLSQLCRGRAGATFKDIYATDHAEAHEGGRFRWIVSTCLAGAVGAIAIFVVIYGSADQQASQGGFLPALKATRNAVFSGTGIMFSRANEGLRSAT</sequence>
<comment type="caution">
    <text evidence="2">The sequence shown here is derived from an EMBL/GenBank/DDBJ whole genome shotgun (WGS) entry which is preliminary data.</text>
</comment>
<evidence type="ECO:0000256" key="1">
    <source>
        <dbReference type="SAM" id="Phobius"/>
    </source>
</evidence>
<keyword evidence="1" id="KW-1133">Transmembrane helix</keyword>
<reference evidence="2" key="1">
    <citation type="journal article" date="2014" name="Front. Microbiol.">
        <title>High frequency of phylogenetically diverse reductive dehalogenase-homologous genes in deep subseafloor sedimentary metagenomes.</title>
        <authorList>
            <person name="Kawai M."/>
            <person name="Futagami T."/>
            <person name="Toyoda A."/>
            <person name="Takaki Y."/>
            <person name="Nishi S."/>
            <person name="Hori S."/>
            <person name="Arai W."/>
            <person name="Tsubouchi T."/>
            <person name="Morono Y."/>
            <person name="Uchiyama I."/>
            <person name="Ito T."/>
            <person name="Fujiyama A."/>
            <person name="Inagaki F."/>
            <person name="Takami H."/>
        </authorList>
    </citation>
    <scope>NUCLEOTIDE SEQUENCE</scope>
    <source>
        <strain evidence="2">Expedition CK06-06</strain>
    </source>
</reference>
<gene>
    <name evidence="2" type="ORF">S01H4_45513</name>
</gene>
<name>X1D3Q1_9ZZZZ</name>
<dbReference type="EMBL" id="BART01025344">
    <property type="protein sequence ID" value="GAG99747.1"/>
    <property type="molecule type" value="Genomic_DNA"/>
</dbReference>
<keyword evidence="1" id="KW-0812">Transmembrane</keyword>
<organism evidence="2">
    <name type="scientific">marine sediment metagenome</name>
    <dbReference type="NCBI Taxonomy" id="412755"/>
    <lineage>
        <taxon>unclassified sequences</taxon>
        <taxon>metagenomes</taxon>
        <taxon>ecological metagenomes</taxon>
    </lineage>
</organism>
<dbReference type="AlphaFoldDB" id="X1D3Q1"/>